<sequence>MIAMILLVLFMVVAVVSRELCMRGCNSGKESVGSRSEITGD</sequence>
<organism evidence="1 2">
    <name type="scientific">Nonomuraea maritima</name>
    <dbReference type="NCBI Taxonomy" id="683260"/>
    <lineage>
        <taxon>Bacteria</taxon>
        <taxon>Bacillati</taxon>
        <taxon>Actinomycetota</taxon>
        <taxon>Actinomycetes</taxon>
        <taxon>Streptosporangiales</taxon>
        <taxon>Streptosporangiaceae</taxon>
        <taxon>Nonomuraea</taxon>
    </lineage>
</organism>
<dbReference type="EMBL" id="FNFB01000002">
    <property type="protein sequence ID" value="SDJ53146.1"/>
    <property type="molecule type" value="Genomic_DNA"/>
</dbReference>
<dbReference type="RefSeq" id="WP_281191298.1">
    <property type="nucleotide sequence ID" value="NZ_FNFB01000002.1"/>
</dbReference>
<protein>
    <submittedName>
        <fullName evidence="1">Uncharacterized protein</fullName>
    </submittedName>
</protein>
<proteinExistence type="predicted"/>
<gene>
    <name evidence="1" type="ORF">SAMN05421874_102117</name>
</gene>
<evidence type="ECO:0000313" key="1">
    <source>
        <dbReference type="EMBL" id="SDJ53146.1"/>
    </source>
</evidence>
<dbReference type="Proteomes" id="UP000198683">
    <property type="component" value="Unassembled WGS sequence"/>
</dbReference>
<evidence type="ECO:0000313" key="2">
    <source>
        <dbReference type="Proteomes" id="UP000198683"/>
    </source>
</evidence>
<dbReference type="STRING" id="683260.SAMN05421874_102117"/>
<dbReference type="AlphaFoldDB" id="A0A1G8UH31"/>
<reference evidence="1 2" key="1">
    <citation type="submission" date="2016-10" db="EMBL/GenBank/DDBJ databases">
        <authorList>
            <person name="de Groot N.N."/>
        </authorList>
    </citation>
    <scope>NUCLEOTIDE SEQUENCE [LARGE SCALE GENOMIC DNA]</scope>
    <source>
        <strain evidence="1 2">CGMCC 4.5681</strain>
    </source>
</reference>
<accession>A0A1G8UH31</accession>
<keyword evidence="2" id="KW-1185">Reference proteome</keyword>
<name>A0A1G8UH31_9ACTN</name>